<evidence type="ECO:0000256" key="2">
    <source>
        <dbReference type="ARBA" id="ARBA00022475"/>
    </source>
</evidence>
<comment type="subcellular location">
    <subcellularLocation>
        <location evidence="1">Cell membrane</location>
        <topology evidence="1">Lipid-anchor</topology>
        <topology evidence="1">GPI-anchor</topology>
    </subcellularLocation>
</comment>
<keyword evidence="6" id="KW-0449">Lipoprotein</keyword>
<dbReference type="InterPro" id="IPR001812">
    <property type="entry name" value="Trypano_VSG_A_N_dom"/>
</dbReference>
<dbReference type="GO" id="GO:0042783">
    <property type="term" value="P:symbiont-mediated evasion of host immune response"/>
    <property type="evidence" value="ECO:0007669"/>
    <property type="project" value="InterPro"/>
</dbReference>
<evidence type="ECO:0000256" key="5">
    <source>
        <dbReference type="ARBA" id="ARBA00023180"/>
    </source>
</evidence>
<feature type="region of interest" description="Disordered" evidence="7">
    <location>
        <begin position="269"/>
        <end position="291"/>
    </location>
</feature>
<dbReference type="GO" id="GO:0098552">
    <property type="term" value="C:side of membrane"/>
    <property type="evidence" value="ECO:0007669"/>
    <property type="project" value="UniProtKB-KW"/>
</dbReference>
<evidence type="ECO:0000259" key="8">
    <source>
        <dbReference type="Pfam" id="PF00913"/>
    </source>
</evidence>
<evidence type="ECO:0000256" key="4">
    <source>
        <dbReference type="ARBA" id="ARBA00023136"/>
    </source>
</evidence>
<evidence type="ECO:0000256" key="6">
    <source>
        <dbReference type="ARBA" id="ARBA00023288"/>
    </source>
</evidence>
<dbReference type="AlphaFoldDB" id="A0A1J0R938"/>
<feature type="region of interest" description="Disordered" evidence="7">
    <location>
        <begin position="23"/>
        <end position="53"/>
    </location>
</feature>
<evidence type="ECO:0000256" key="7">
    <source>
        <dbReference type="SAM" id="MobiDB-lite"/>
    </source>
</evidence>
<sequence>MDDFLHMLEKSDSANNGCLLQEAATSQAPGRENTKIGSTECSLQPPNPTPMKAQRKHITTAGYRNLVHTQSAGNAVTGKTGTQQCKLLIAHNTNGFSEAGSQPRAFALLAGYLEIKNTDTPPTTAEAAQLINLANKATKPWAMAHDATAKILKASDSRITNQTGKPSERNALFNAAQATIKKLGNTPEQSIATKTLKGIFGADEKEKNDDTEAELNSEIIPQVVAALTKDTPLGSIDNLQILYGILTYYEWQAAEVIAKLKQGASISRKKHGTKKRLHNAGKTGLQTRYGM</sequence>
<evidence type="ECO:0000256" key="1">
    <source>
        <dbReference type="ARBA" id="ARBA00004609"/>
    </source>
</evidence>
<keyword evidence="2" id="KW-1003">Cell membrane</keyword>
<protein>
    <submittedName>
        <fullName evidence="9">Variant surface glycoprotein 1125.2909</fullName>
    </submittedName>
</protein>
<feature type="compositionally biased region" description="Polar residues" evidence="7">
    <location>
        <begin position="35"/>
        <end position="44"/>
    </location>
</feature>
<dbReference type="SUPFAM" id="SSF58087">
    <property type="entry name" value="Variant surface glycoprotein (N-terminal domain)"/>
    <property type="match status" value="1"/>
</dbReference>
<dbReference type="EMBL" id="KX700364">
    <property type="protein sequence ID" value="APD74320.1"/>
    <property type="molecule type" value="Genomic_DNA"/>
</dbReference>
<keyword evidence="3" id="KW-0336">GPI-anchor</keyword>
<evidence type="ECO:0000256" key="3">
    <source>
        <dbReference type="ARBA" id="ARBA00022622"/>
    </source>
</evidence>
<accession>A0A1J0R938</accession>
<feature type="compositionally biased region" description="Basic residues" evidence="7">
    <location>
        <begin position="269"/>
        <end position="279"/>
    </location>
</feature>
<dbReference type="Gene3D" id="3.90.150.10">
    <property type="entry name" value="Variant Surface Glycoprotein, subunit A domain 1"/>
    <property type="match status" value="1"/>
</dbReference>
<feature type="domain" description="Trypanosome variant surface glycoprotein A-type N-terminal" evidence="8">
    <location>
        <begin position="2"/>
        <end position="250"/>
    </location>
</feature>
<proteinExistence type="predicted"/>
<keyword evidence="4" id="KW-0472">Membrane</keyword>
<dbReference type="VEuPathDB" id="TriTrypDB:Tb427_000554600"/>
<keyword evidence="5" id="KW-0325">Glycoprotein</keyword>
<dbReference type="GO" id="GO:0005886">
    <property type="term" value="C:plasma membrane"/>
    <property type="evidence" value="ECO:0007669"/>
    <property type="project" value="UniProtKB-SubCell"/>
</dbReference>
<organism evidence="9">
    <name type="scientific">Trypanosoma brucei</name>
    <dbReference type="NCBI Taxonomy" id="5691"/>
    <lineage>
        <taxon>Eukaryota</taxon>
        <taxon>Discoba</taxon>
        <taxon>Euglenozoa</taxon>
        <taxon>Kinetoplastea</taxon>
        <taxon>Metakinetoplastina</taxon>
        <taxon>Trypanosomatida</taxon>
        <taxon>Trypanosomatidae</taxon>
        <taxon>Trypanosoma</taxon>
    </lineage>
</organism>
<evidence type="ECO:0000313" key="9">
    <source>
        <dbReference type="EMBL" id="APD74320.1"/>
    </source>
</evidence>
<name>A0A1J0R938_9TRYP</name>
<dbReference type="Pfam" id="PF00913">
    <property type="entry name" value="Trypan_glycop"/>
    <property type="match status" value="1"/>
</dbReference>
<reference evidence="9" key="1">
    <citation type="submission" date="2016-08" db="EMBL/GenBank/DDBJ databases">
        <title>VSG repertoire of Trypanosoma brucei EATRO 1125.</title>
        <authorList>
            <person name="Cross G.A."/>
        </authorList>
    </citation>
    <scope>NUCLEOTIDE SEQUENCE</scope>
    <source>
        <strain evidence="9">EATRO 1125</strain>
    </source>
</reference>